<dbReference type="RefSeq" id="WP_170394405.1">
    <property type="nucleotide sequence ID" value="NZ_AMWJ02000001.1"/>
</dbReference>
<gene>
    <name evidence="1" type="ORF">CSV86_004625</name>
</gene>
<dbReference type="Proteomes" id="UP000010448">
    <property type="component" value="Unassembled WGS sequence"/>
</dbReference>
<organism evidence="1 2">
    <name type="scientific">Pseudomonas bharatica CSV86</name>
    <dbReference type="NCBI Taxonomy" id="1005395"/>
    <lineage>
        <taxon>Bacteria</taxon>
        <taxon>Pseudomonadati</taxon>
        <taxon>Pseudomonadota</taxon>
        <taxon>Gammaproteobacteria</taxon>
        <taxon>Pseudomonadales</taxon>
        <taxon>Pseudomonadaceae</taxon>
        <taxon>Pseudomonas</taxon>
        <taxon>Pseudomonas bharatica</taxon>
    </lineage>
</organism>
<accession>A0A7K4EB14</accession>
<evidence type="ECO:0000313" key="2">
    <source>
        <dbReference type="Proteomes" id="UP000010448"/>
    </source>
</evidence>
<keyword evidence="2" id="KW-1185">Reference proteome</keyword>
<dbReference type="AlphaFoldDB" id="A0A7K4EB14"/>
<protein>
    <submittedName>
        <fullName evidence="1">Uncharacterized protein</fullName>
    </submittedName>
</protein>
<dbReference type="EMBL" id="AMWJ02000001">
    <property type="protein sequence ID" value="NNJ14579.1"/>
    <property type="molecule type" value="Genomic_DNA"/>
</dbReference>
<comment type="caution">
    <text evidence="1">The sequence shown here is derived from an EMBL/GenBank/DDBJ whole genome shotgun (WGS) entry which is preliminary data.</text>
</comment>
<sequence>MSVVSLWMFGDISRRKNKAANYGLTGIGTLQQVWELACQRCAARAALDPENAEKPSACASLH</sequence>
<evidence type="ECO:0000313" key="1">
    <source>
        <dbReference type="EMBL" id="NNJ14579.1"/>
    </source>
</evidence>
<name>A0A7K4EB14_9PSED</name>
<reference evidence="1 2" key="1">
    <citation type="journal article" date="2013" name="Genome Announc.">
        <title>Genome Sequence of Naphthalene-Degrading Soil Bacterium Pseudomonas putida CSV86.</title>
        <authorList>
            <person name="Phale P.S."/>
            <person name="Paliwal V."/>
            <person name="Raju S.C."/>
            <person name="Modak A."/>
            <person name="Purohit H.J."/>
        </authorList>
    </citation>
    <scope>NUCLEOTIDE SEQUENCE [LARGE SCALE GENOMIC DNA]</scope>
    <source>
        <strain evidence="1 2">CSV86</strain>
    </source>
</reference>
<proteinExistence type="predicted"/>